<dbReference type="EMBL" id="JANPWB010000015">
    <property type="protein sequence ID" value="KAJ1091786.1"/>
    <property type="molecule type" value="Genomic_DNA"/>
</dbReference>
<accession>A0AAV7LJH2</accession>
<evidence type="ECO:0000313" key="3">
    <source>
        <dbReference type="Proteomes" id="UP001066276"/>
    </source>
</evidence>
<sequence length="126" mass="14090">MGGRMDERVREQFWLSPLGTPLSRSPRLMPASPGWHSGRPPAPPPPPRLLRSTRGHSRQRAQGLCSAPPAASPLPALLVPKHNQFGTMALHETRLKIVNFNKVLDLKKKQVFLITWTNEDTVNCDK</sequence>
<dbReference type="AlphaFoldDB" id="A0AAV7LJH2"/>
<organism evidence="2 3">
    <name type="scientific">Pleurodeles waltl</name>
    <name type="common">Iberian ribbed newt</name>
    <dbReference type="NCBI Taxonomy" id="8319"/>
    <lineage>
        <taxon>Eukaryota</taxon>
        <taxon>Metazoa</taxon>
        <taxon>Chordata</taxon>
        <taxon>Craniata</taxon>
        <taxon>Vertebrata</taxon>
        <taxon>Euteleostomi</taxon>
        <taxon>Amphibia</taxon>
        <taxon>Batrachia</taxon>
        <taxon>Caudata</taxon>
        <taxon>Salamandroidea</taxon>
        <taxon>Salamandridae</taxon>
        <taxon>Pleurodelinae</taxon>
        <taxon>Pleurodeles</taxon>
    </lineage>
</organism>
<dbReference type="Proteomes" id="UP001066276">
    <property type="component" value="Chromosome 11"/>
</dbReference>
<name>A0AAV7LJH2_PLEWA</name>
<reference evidence="2" key="1">
    <citation type="journal article" date="2022" name="bioRxiv">
        <title>Sequencing and chromosome-scale assembly of the giantPleurodeles waltlgenome.</title>
        <authorList>
            <person name="Brown T."/>
            <person name="Elewa A."/>
            <person name="Iarovenko S."/>
            <person name="Subramanian E."/>
            <person name="Araus A.J."/>
            <person name="Petzold A."/>
            <person name="Susuki M."/>
            <person name="Suzuki K.-i.T."/>
            <person name="Hayashi T."/>
            <person name="Toyoda A."/>
            <person name="Oliveira C."/>
            <person name="Osipova E."/>
            <person name="Leigh N.D."/>
            <person name="Simon A."/>
            <person name="Yun M.H."/>
        </authorList>
    </citation>
    <scope>NUCLEOTIDE SEQUENCE</scope>
    <source>
        <strain evidence="2">20211129_DDA</strain>
        <tissue evidence="2">Liver</tissue>
    </source>
</reference>
<feature type="compositionally biased region" description="Basic and acidic residues" evidence="1">
    <location>
        <begin position="1"/>
        <end position="11"/>
    </location>
</feature>
<proteinExistence type="predicted"/>
<feature type="region of interest" description="Disordered" evidence="1">
    <location>
        <begin position="1"/>
        <end position="70"/>
    </location>
</feature>
<comment type="caution">
    <text evidence="2">The sequence shown here is derived from an EMBL/GenBank/DDBJ whole genome shotgun (WGS) entry which is preliminary data.</text>
</comment>
<gene>
    <name evidence="2" type="ORF">NDU88_004901</name>
</gene>
<protein>
    <submittedName>
        <fullName evidence="2">Uncharacterized protein</fullName>
    </submittedName>
</protein>
<keyword evidence="3" id="KW-1185">Reference proteome</keyword>
<evidence type="ECO:0000256" key="1">
    <source>
        <dbReference type="SAM" id="MobiDB-lite"/>
    </source>
</evidence>
<evidence type="ECO:0000313" key="2">
    <source>
        <dbReference type="EMBL" id="KAJ1091786.1"/>
    </source>
</evidence>